<dbReference type="PATRIC" id="fig|1122985.7.peg.981"/>
<comment type="caution">
    <text evidence="3">The sequence shown here is derived from an EMBL/GenBank/DDBJ whole genome shotgun (WGS) entry which is preliminary data.</text>
</comment>
<evidence type="ECO:0000313" key="3">
    <source>
        <dbReference type="EMBL" id="KDR52994.1"/>
    </source>
</evidence>
<evidence type="ECO:0000256" key="1">
    <source>
        <dbReference type="SAM" id="MobiDB-lite"/>
    </source>
</evidence>
<dbReference type="InterPro" id="IPR001387">
    <property type="entry name" value="Cro/C1-type_HTH"/>
</dbReference>
<organism evidence="3 4">
    <name type="scientific">Hoylesella loescheii DSM 19665 = JCM 12249 = ATCC 15930</name>
    <dbReference type="NCBI Taxonomy" id="1122985"/>
    <lineage>
        <taxon>Bacteria</taxon>
        <taxon>Pseudomonadati</taxon>
        <taxon>Bacteroidota</taxon>
        <taxon>Bacteroidia</taxon>
        <taxon>Bacteroidales</taxon>
        <taxon>Prevotellaceae</taxon>
        <taxon>Hoylesella</taxon>
    </lineage>
</organism>
<dbReference type="EMBL" id="JNGW01000035">
    <property type="protein sequence ID" value="KDR52994.1"/>
    <property type="molecule type" value="Genomic_DNA"/>
</dbReference>
<keyword evidence="4" id="KW-1185">Reference proteome</keyword>
<dbReference type="PROSITE" id="PS50943">
    <property type="entry name" value="HTH_CROC1"/>
    <property type="match status" value="1"/>
</dbReference>
<dbReference type="RefSeq" id="WP_025789853.1">
    <property type="nucleotide sequence ID" value="NZ_KB899210.1"/>
</dbReference>
<dbReference type="eggNOG" id="COG1396">
    <property type="taxonomic scope" value="Bacteria"/>
</dbReference>
<dbReference type="Pfam" id="PF01381">
    <property type="entry name" value="HTH_3"/>
    <property type="match status" value="1"/>
</dbReference>
<dbReference type="SMART" id="SM00530">
    <property type="entry name" value="HTH_XRE"/>
    <property type="match status" value="1"/>
</dbReference>
<feature type="region of interest" description="Disordered" evidence="1">
    <location>
        <begin position="72"/>
        <end position="91"/>
    </location>
</feature>
<proteinExistence type="predicted"/>
<evidence type="ECO:0000259" key="2">
    <source>
        <dbReference type="PROSITE" id="PS50943"/>
    </source>
</evidence>
<protein>
    <submittedName>
        <fullName evidence="3">DNA-binding helix-turn-helix protein</fullName>
    </submittedName>
</protein>
<feature type="domain" description="HTH cro/C1-type" evidence="2">
    <location>
        <begin position="5"/>
        <end position="60"/>
    </location>
</feature>
<sequence length="159" mass="18257">MKDRIKKVMESQHMSQQTFALSIGMSPASLSSIFNGRTKPTLNIVEAIKDKIPKISTDWLIFGKGEMYLEETGATNNTSSPEPLLDKQPQLNFDAPVSTPSFFNEQPPAVPKVEFTPQKTERVEVKVIEKPQRKVTEIRIFYDDRTWESFYPENRDNDM</sequence>
<accession>A0A069QLS6</accession>
<dbReference type="InterPro" id="IPR010982">
    <property type="entry name" value="Lambda_DNA-bd_dom_sf"/>
</dbReference>
<dbReference type="HOGENOM" id="CLU_105312_0_0_10"/>
<reference evidence="3 4" key="1">
    <citation type="submission" date="2013-08" db="EMBL/GenBank/DDBJ databases">
        <authorList>
            <person name="Weinstock G."/>
            <person name="Sodergren E."/>
            <person name="Wylie T."/>
            <person name="Fulton L."/>
            <person name="Fulton R."/>
            <person name="Fronick C."/>
            <person name="O'Laughlin M."/>
            <person name="Godfrey J."/>
            <person name="Miner T."/>
            <person name="Herter B."/>
            <person name="Appelbaum E."/>
            <person name="Cordes M."/>
            <person name="Lek S."/>
            <person name="Wollam A."/>
            <person name="Pepin K.H."/>
            <person name="Palsikar V.B."/>
            <person name="Mitreva M."/>
            <person name="Wilson R.K."/>
        </authorList>
    </citation>
    <scope>NUCLEOTIDE SEQUENCE [LARGE SCALE GENOMIC DNA]</scope>
    <source>
        <strain evidence="3 4">ATCC 15930</strain>
    </source>
</reference>
<keyword evidence="3" id="KW-0238">DNA-binding</keyword>
<name>A0A069QLS6_HOYLO</name>
<dbReference type="CDD" id="cd00093">
    <property type="entry name" value="HTH_XRE"/>
    <property type="match status" value="1"/>
</dbReference>
<evidence type="ECO:0000313" key="4">
    <source>
        <dbReference type="Proteomes" id="UP000027442"/>
    </source>
</evidence>
<dbReference type="Gene3D" id="1.10.260.40">
    <property type="entry name" value="lambda repressor-like DNA-binding domains"/>
    <property type="match status" value="1"/>
</dbReference>
<dbReference type="GO" id="GO:0003677">
    <property type="term" value="F:DNA binding"/>
    <property type="evidence" value="ECO:0007669"/>
    <property type="project" value="UniProtKB-KW"/>
</dbReference>
<dbReference type="AlphaFoldDB" id="A0A069QLS6"/>
<gene>
    <name evidence="3" type="ORF">HMPREF1991_00949</name>
</gene>
<dbReference type="Proteomes" id="UP000027442">
    <property type="component" value="Unassembled WGS sequence"/>
</dbReference>
<dbReference type="SUPFAM" id="SSF47413">
    <property type="entry name" value="lambda repressor-like DNA-binding domains"/>
    <property type="match status" value="1"/>
</dbReference>